<geneLocation type="mitochondrion" evidence="2"/>
<accession>A0A117NJ07</accession>
<name>A0A117NJ07_PICGL</name>
<feature type="region of interest" description="Disordered" evidence="1">
    <location>
        <begin position="87"/>
        <end position="110"/>
    </location>
</feature>
<proteinExistence type="predicted"/>
<evidence type="ECO:0000313" key="2">
    <source>
        <dbReference type="EMBL" id="KUM50796.1"/>
    </source>
</evidence>
<reference evidence="2" key="1">
    <citation type="journal article" date="2015" name="Genome Biol. Evol.">
        <title>Organellar Genomes of White Spruce (Picea glauca): Assembly and Annotation.</title>
        <authorList>
            <person name="Jackman S.D."/>
            <person name="Warren R.L."/>
            <person name="Gibb E.A."/>
            <person name="Vandervalk B.P."/>
            <person name="Mohamadi H."/>
            <person name="Chu J."/>
            <person name="Raymond A."/>
            <person name="Pleasance S."/>
            <person name="Coope R."/>
            <person name="Wildung M.R."/>
            <person name="Ritland C.E."/>
            <person name="Bousquet J."/>
            <person name="Jones S.J."/>
            <person name="Bohlmann J."/>
            <person name="Birol I."/>
        </authorList>
    </citation>
    <scope>NUCLEOTIDE SEQUENCE [LARGE SCALE GENOMIC DNA]</scope>
    <source>
        <tissue evidence="2">Flushing bud</tissue>
    </source>
</reference>
<gene>
    <name evidence="2" type="ORF">ABT39_MTgene640</name>
</gene>
<protein>
    <submittedName>
        <fullName evidence="2">Uncharacterized protein</fullName>
    </submittedName>
</protein>
<evidence type="ECO:0000256" key="1">
    <source>
        <dbReference type="SAM" id="MobiDB-lite"/>
    </source>
</evidence>
<dbReference type="EMBL" id="LKAM01000001">
    <property type="protein sequence ID" value="KUM50796.1"/>
    <property type="molecule type" value="Genomic_DNA"/>
</dbReference>
<dbReference type="AlphaFoldDB" id="A0A117NJ07"/>
<organism evidence="2">
    <name type="scientific">Picea glauca</name>
    <name type="common">White spruce</name>
    <name type="synonym">Pinus glauca</name>
    <dbReference type="NCBI Taxonomy" id="3330"/>
    <lineage>
        <taxon>Eukaryota</taxon>
        <taxon>Viridiplantae</taxon>
        <taxon>Streptophyta</taxon>
        <taxon>Embryophyta</taxon>
        <taxon>Tracheophyta</taxon>
        <taxon>Spermatophyta</taxon>
        <taxon>Pinopsida</taxon>
        <taxon>Pinidae</taxon>
        <taxon>Conifers I</taxon>
        <taxon>Pinales</taxon>
        <taxon>Pinaceae</taxon>
        <taxon>Picea</taxon>
    </lineage>
</organism>
<comment type="caution">
    <text evidence="2">The sequence shown here is derived from an EMBL/GenBank/DDBJ whole genome shotgun (WGS) entry which is preliminary data.</text>
</comment>
<sequence length="110" mass="12181">MFLCMHSQVGLKQVQAESLPFHKQSIMKSIPQAIIESPALAYSKQVQPLLLQSWSAFPQATGLVIGASQGLPFHKRKAFHKQLVIPQDPFTPPFTNPKSRIPDLPPTQPA</sequence>
<keyword evidence="2" id="KW-0496">Mitochondrion</keyword>